<evidence type="ECO:0000256" key="8">
    <source>
        <dbReference type="ARBA" id="ARBA00022989"/>
    </source>
</evidence>
<comment type="function">
    <text evidence="10">Mannosyltransferase that operates in the biosynthetic pathway of dolichol-linked oligosaccharides, the glycan precursors employed in protein asparagine (N)-glycosylation. The assembly of dolichol-linked oligosaccharides begins on the cytosolic side of the endoplasmic reticulum membrane and finishes in its lumen. The sequential addition of sugars to dolichol pyrophosphate produces dolichol-linked oligosaccharides containing fourteen sugars, including two GlcNAcs, nine mannoses and three glucoses. Once assembled, the oligosaccharide is transferred from the lipid to nascent proteins by oligosaccharyltransferases. In the lumen of the endoplasmic reticulum, adds the eighth mannose residue in an alpha-1,6 linkage onto Man(7)GlcNAc(2)-PP-dolichol to produce Man(8)GlcNAc(2)-PP-dolichol.</text>
</comment>
<accession>A0A6G0HQH3</accession>
<evidence type="ECO:0000256" key="5">
    <source>
        <dbReference type="ARBA" id="ARBA00022679"/>
    </source>
</evidence>
<reference evidence="13 14" key="1">
    <citation type="submission" date="2019-07" db="EMBL/GenBank/DDBJ databases">
        <title>Chromosome genome assembly for large yellow croaker.</title>
        <authorList>
            <person name="Xiao S."/>
        </authorList>
    </citation>
    <scope>NUCLEOTIDE SEQUENCE [LARGE SCALE GENOMIC DNA]</scope>
    <source>
        <strain evidence="13">JMULYC20181020</strain>
        <tissue evidence="13">Muscle</tissue>
    </source>
</reference>
<dbReference type="GO" id="GO:0006487">
    <property type="term" value="P:protein N-linked glycosylation"/>
    <property type="evidence" value="ECO:0007669"/>
    <property type="project" value="TreeGrafter"/>
</dbReference>
<feature type="transmembrane region" description="Helical" evidence="12">
    <location>
        <begin position="67"/>
        <end position="87"/>
    </location>
</feature>
<sequence length="373" mass="42353">MAEKRNVLGLPLLFLLTAVALLHLFVCPFTKVEESFNLQAAHDILYHRLHFDEYDHHDFPGVVPRTFLGPLFISVLCSPVVFLSSLLDAPKFYTQLTVRASLGLTRTLPNVFALPIVLVAFTSWMAQKYGRFISLSALVIIVFRSELCILLGLMLLISLLSRKLGLLQLLYYAIPAGILSLALTVAIDTVFWRKVLWPEGQVLCLVAARGCSFILCNYQKSWIYKLGSAVVVGQLLTNAAYSSICLYVSHHNYPGGRGMHELHRLLPDVFVHIDTYAAETGVSRFLEQNRNWRYDKREDLSVTSPDIKMYSHLLMEANVTKIQLVKDTHQPLAFIEGYSNIAFNKFHFPPISVRLERKAVLMERKTGQQKERL</sequence>
<protein>
    <recommendedName>
        <fullName evidence="12">Mannosyltransferase</fullName>
        <ecNumber evidence="12">2.4.1.-</ecNumber>
    </recommendedName>
</protein>
<keyword evidence="8 12" id="KW-1133">Transmembrane helix</keyword>
<evidence type="ECO:0000256" key="12">
    <source>
        <dbReference type="RuleBase" id="RU363075"/>
    </source>
</evidence>
<evidence type="ECO:0000256" key="4">
    <source>
        <dbReference type="ARBA" id="ARBA00022676"/>
    </source>
</evidence>
<dbReference type="UniPathway" id="UPA00378"/>
<dbReference type="EC" id="2.4.1.-" evidence="12"/>
<proteinExistence type="inferred from homology"/>
<evidence type="ECO:0000313" key="13">
    <source>
        <dbReference type="EMBL" id="KAE8281479.1"/>
    </source>
</evidence>
<evidence type="ECO:0000256" key="9">
    <source>
        <dbReference type="ARBA" id="ARBA00023136"/>
    </source>
</evidence>
<dbReference type="PANTHER" id="PTHR22760">
    <property type="entry name" value="GLYCOSYLTRANSFERASE"/>
    <property type="match status" value="1"/>
</dbReference>
<keyword evidence="4 12" id="KW-0328">Glycosyltransferase</keyword>
<evidence type="ECO:0000256" key="6">
    <source>
        <dbReference type="ARBA" id="ARBA00022692"/>
    </source>
</evidence>
<keyword evidence="9 12" id="KW-0472">Membrane</keyword>
<evidence type="ECO:0000256" key="2">
    <source>
        <dbReference type="ARBA" id="ARBA00004922"/>
    </source>
</evidence>
<evidence type="ECO:0000256" key="7">
    <source>
        <dbReference type="ARBA" id="ARBA00022824"/>
    </source>
</evidence>
<keyword evidence="5 13" id="KW-0808">Transferase</keyword>
<evidence type="ECO:0000256" key="10">
    <source>
        <dbReference type="ARBA" id="ARBA00044721"/>
    </source>
</evidence>
<keyword evidence="7 12" id="KW-0256">Endoplasmic reticulum</keyword>
<comment type="pathway">
    <text evidence="2">Protein modification; protein glycosylation.</text>
</comment>
<dbReference type="PANTHER" id="PTHR22760:SF1">
    <property type="entry name" value="DOL-P-MAN:MAN(7)GLCNAC(2)-PP-DOL ALPHA-1,6-MANNOSYLTRANSFERASE"/>
    <property type="match status" value="1"/>
</dbReference>
<dbReference type="AlphaFoldDB" id="A0A6G0HQH3"/>
<dbReference type="Pfam" id="PF03901">
    <property type="entry name" value="Glyco_transf_22"/>
    <property type="match status" value="1"/>
</dbReference>
<evidence type="ECO:0000256" key="11">
    <source>
        <dbReference type="ARBA" id="ARBA00048899"/>
    </source>
</evidence>
<comment type="subcellular location">
    <subcellularLocation>
        <location evidence="1 12">Endoplasmic reticulum membrane</location>
        <topology evidence="1 12">Multi-pass membrane protein</topology>
    </subcellularLocation>
</comment>
<evidence type="ECO:0000256" key="1">
    <source>
        <dbReference type="ARBA" id="ARBA00004477"/>
    </source>
</evidence>
<feature type="transmembrane region" description="Helical" evidence="12">
    <location>
        <begin position="108"/>
        <end position="126"/>
    </location>
</feature>
<dbReference type="EMBL" id="REGW02000020">
    <property type="protein sequence ID" value="KAE8281479.1"/>
    <property type="molecule type" value="Genomic_DNA"/>
</dbReference>
<dbReference type="InterPro" id="IPR005599">
    <property type="entry name" value="GPI_mannosylTrfase"/>
</dbReference>
<keyword evidence="14" id="KW-1185">Reference proteome</keyword>
<keyword evidence="6 12" id="KW-0812">Transmembrane</keyword>
<dbReference type="GO" id="GO:0005789">
    <property type="term" value="C:endoplasmic reticulum membrane"/>
    <property type="evidence" value="ECO:0007669"/>
    <property type="project" value="UniProtKB-SubCell"/>
</dbReference>
<comment type="caution">
    <text evidence="12">Lacks conserved residue(s) required for the propagation of feature annotation.</text>
</comment>
<name>A0A6G0HQH3_LARCR</name>
<comment type="catalytic activity">
    <reaction evidence="11">
        <text>an alpha-D-Man-(1-&gt;2)-alpha-D-Man-(1-&gt;2)-alpha-D-Man-(1-&gt;3)-[alpha-D-Man-(1-&gt;2)-alpha-D-Man-(1-&gt;3)-alpha-D-Man-(1-&gt;6)]-beta-D-Man-(1-&gt;4)-beta-D-GlcNAc-(1-&gt;4)-alpha-D-GlcNAc-diphospho-di-trans,poly-cis-dolichol + a di-trans,poly-cis-dolichyl beta-D-mannosyl phosphate = an alpha-D-Man-(1-&gt;2)-alpha-D-Man-(1-&gt;2)-alpha-D-Man-(1-&gt;3)-[alpha-D-Man-(1-&gt;2)-alpha-D-Man-(1-&gt;3)-[alpha-D-Man-(1-&gt;6)]-alpha-D-Man-(1-&gt;6)]-beta-D-Man-(1-&gt;4)-beta-D-GlcNAc-(1-&gt;4)-alpha-D-GlcNAc-diphospho-di-trans,poly-cis-dolichol + a di-trans,poly-cis-dolichyl phosphate + H(+)</text>
        <dbReference type="Rhea" id="RHEA:29535"/>
        <dbReference type="Rhea" id="RHEA-COMP:19498"/>
        <dbReference type="Rhea" id="RHEA-COMP:19501"/>
        <dbReference type="Rhea" id="RHEA-COMP:19518"/>
        <dbReference type="Rhea" id="RHEA-COMP:19519"/>
        <dbReference type="ChEBI" id="CHEBI:15378"/>
        <dbReference type="ChEBI" id="CHEBI:57683"/>
        <dbReference type="ChEBI" id="CHEBI:58211"/>
        <dbReference type="ChEBI" id="CHEBI:132517"/>
        <dbReference type="ChEBI" id="CHEBI:132519"/>
        <dbReference type="EC" id="2.4.1.260"/>
    </reaction>
    <physiologicalReaction direction="left-to-right" evidence="11">
        <dbReference type="Rhea" id="RHEA:29536"/>
    </physiologicalReaction>
</comment>
<organism evidence="13 14">
    <name type="scientific">Larimichthys crocea</name>
    <name type="common">Large yellow croaker</name>
    <name type="synonym">Pseudosciaena crocea</name>
    <dbReference type="NCBI Taxonomy" id="215358"/>
    <lineage>
        <taxon>Eukaryota</taxon>
        <taxon>Metazoa</taxon>
        <taxon>Chordata</taxon>
        <taxon>Craniata</taxon>
        <taxon>Vertebrata</taxon>
        <taxon>Euteleostomi</taxon>
        <taxon>Actinopterygii</taxon>
        <taxon>Neopterygii</taxon>
        <taxon>Teleostei</taxon>
        <taxon>Neoteleostei</taxon>
        <taxon>Acanthomorphata</taxon>
        <taxon>Eupercaria</taxon>
        <taxon>Sciaenidae</taxon>
        <taxon>Larimichthys</taxon>
    </lineage>
</organism>
<dbReference type="Proteomes" id="UP000424527">
    <property type="component" value="Unassembled WGS sequence"/>
</dbReference>
<evidence type="ECO:0000256" key="3">
    <source>
        <dbReference type="ARBA" id="ARBA00007063"/>
    </source>
</evidence>
<dbReference type="GO" id="GO:0052917">
    <property type="term" value="F:dol-P-Man:Man(7)GlcNAc(2)-PP-Dol alpha-1,6-mannosyltransferase activity"/>
    <property type="evidence" value="ECO:0007669"/>
    <property type="project" value="UniProtKB-EC"/>
</dbReference>
<evidence type="ECO:0000313" key="14">
    <source>
        <dbReference type="Proteomes" id="UP000424527"/>
    </source>
</evidence>
<feature type="transmembrane region" description="Helical" evidence="12">
    <location>
        <begin position="169"/>
        <end position="192"/>
    </location>
</feature>
<gene>
    <name evidence="13" type="ORF">D5F01_LYC20466</name>
</gene>
<comment type="caution">
    <text evidence="13">The sequence shown here is derived from an EMBL/GenBank/DDBJ whole genome shotgun (WGS) entry which is preliminary data.</text>
</comment>
<feature type="transmembrane region" description="Helical" evidence="12">
    <location>
        <begin position="132"/>
        <end position="157"/>
    </location>
</feature>
<comment type="similarity">
    <text evidence="3 12">Belongs to the glycosyltransferase 22 family.</text>
</comment>